<sequence length="426" mass="46035">MVNGMKEHLFRNRNFSFMFTGRILSNMGDSIYYVAAMWLVYELGGSTFYTGLAGFLTMLPTVLQFLIGPLVDRFSTKKLLTYVQVLQAGLILLIPVAHFIGYLNVAVILTIMPVVSMMNQFTYPAQTAALPRIIKKEQLVKGNALFTFAYQGADMIFNALTGILLPLIGAVTLFMMDSAVFLAAALVYSSLRLPEKKRNRKRTLKESTILYKGELAEGMMIVFRSYMAIFLVASVIANGAIGATYAILPVYTGESAGASWFGWYLGAISLGLLSGALFAPVLSRFPLGRLTITLYFLGGASWIMSGLSGISIIGAILFGLAWLPIGATNVITGAAIQSILPPHLMGRVFSVVASMSAVAMPLGSLFGGIMADRWGSGIIFMSAAGAIVFISIFWLSVSKLRRLPSTHELSAGDLHLPENSHSTNIG</sequence>
<dbReference type="AlphaFoldDB" id="A0A5D4S1S0"/>
<name>A0A5D4S1S0_9BACI</name>
<evidence type="ECO:0000256" key="1">
    <source>
        <dbReference type="ARBA" id="ARBA00004651"/>
    </source>
</evidence>
<feature type="transmembrane region" description="Helical" evidence="7">
    <location>
        <begin position="21"/>
        <end position="41"/>
    </location>
</feature>
<dbReference type="InterPro" id="IPR010290">
    <property type="entry name" value="TM_effector"/>
</dbReference>
<evidence type="ECO:0000256" key="2">
    <source>
        <dbReference type="ARBA" id="ARBA00022448"/>
    </source>
</evidence>
<proteinExistence type="predicted"/>
<keyword evidence="2" id="KW-0813">Transport</keyword>
<reference evidence="8 9" key="1">
    <citation type="submission" date="2019-08" db="EMBL/GenBank/DDBJ databases">
        <title>Bacillus genomes from the desert of Cuatro Cienegas, Coahuila.</title>
        <authorList>
            <person name="Olmedo-Alvarez G."/>
        </authorList>
    </citation>
    <scope>NUCLEOTIDE SEQUENCE [LARGE SCALE GENOMIC DNA]</scope>
    <source>
        <strain evidence="8 9">CH108_3D</strain>
    </source>
</reference>
<keyword evidence="3" id="KW-1003">Cell membrane</keyword>
<feature type="transmembrane region" description="Helical" evidence="7">
    <location>
        <begin position="377"/>
        <end position="397"/>
    </location>
</feature>
<dbReference type="PANTHER" id="PTHR23513">
    <property type="entry name" value="INTEGRAL MEMBRANE EFFLUX PROTEIN-RELATED"/>
    <property type="match status" value="1"/>
</dbReference>
<evidence type="ECO:0000256" key="7">
    <source>
        <dbReference type="SAM" id="Phobius"/>
    </source>
</evidence>
<dbReference type="Gene3D" id="1.20.1250.20">
    <property type="entry name" value="MFS general substrate transporter like domains"/>
    <property type="match status" value="1"/>
</dbReference>
<evidence type="ECO:0000313" key="8">
    <source>
        <dbReference type="EMBL" id="TYS56078.1"/>
    </source>
</evidence>
<dbReference type="SUPFAM" id="SSF103473">
    <property type="entry name" value="MFS general substrate transporter"/>
    <property type="match status" value="1"/>
</dbReference>
<evidence type="ECO:0000313" key="9">
    <source>
        <dbReference type="Proteomes" id="UP000322997"/>
    </source>
</evidence>
<gene>
    <name evidence="8" type="ORF">FZC83_00445</name>
</gene>
<keyword evidence="5 7" id="KW-1133">Transmembrane helix</keyword>
<evidence type="ECO:0000256" key="6">
    <source>
        <dbReference type="ARBA" id="ARBA00023136"/>
    </source>
</evidence>
<comment type="caution">
    <text evidence="8">The sequence shown here is derived from an EMBL/GenBank/DDBJ whole genome shotgun (WGS) entry which is preliminary data.</text>
</comment>
<keyword evidence="6 7" id="KW-0472">Membrane</keyword>
<keyword evidence="4 7" id="KW-0812">Transmembrane</keyword>
<dbReference type="Proteomes" id="UP000322997">
    <property type="component" value="Unassembled WGS sequence"/>
</dbReference>
<dbReference type="Pfam" id="PF05977">
    <property type="entry name" value="MFS_3"/>
    <property type="match status" value="1"/>
</dbReference>
<feature type="transmembrane region" description="Helical" evidence="7">
    <location>
        <begin position="171"/>
        <end position="191"/>
    </location>
</feature>
<evidence type="ECO:0000256" key="4">
    <source>
        <dbReference type="ARBA" id="ARBA00022692"/>
    </source>
</evidence>
<feature type="transmembrane region" description="Helical" evidence="7">
    <location>
        <begin position="310"/>
        <end position="336"/>
    </location>
</feature>
<dbReference type="EMBL" id="VTEQ01000001">
    <property type="protein sequence ID" value="TYS56078.1"/>
    <property type="molecule type" value="Genomic_DNA"/>
</dbReference>
<dbReference type="GO" id="GO:0005886">
    <property type="term" value="C:plasma membrane"/>
    <property type="evidence" value="ECO:0007669"/>
    <property type="project" value="UniProtKB-SubCell"/>
</dbReference>
<dbReference type="PANTHER" id="PTHR23513:SF6">
    <property type="entry name" value="MAJOR FACILITATOR SUPERFAMILY ASSOCIATED DOMAIN-CONTAINING PROTEIN"/>
    <property type="match status" value="1"/>
</dbReference>
<organism evidence="8 9">
    <name type="scientific">Rossellomorea marisflavi</name>
    <dbReference type="NCBI Taxonomy" id="189381"/>
    <lineage>
        <taxon>Bacteria</taxon>
        <taxon>Bacillati</taxon>
        <taxon>Bacillota</taxon>
        <taxon>Bacilli</taxon>
        <taxon>Bacillales</taxon>
        <taxon>Bacillaceae</taxon>
        <taxon>Rossellomorea</taxon>
    </lineage>
</organism>
<dbReference type="InterPro" id="IPR036259">
    <property type="entry name" value="MFS_trans_sf"/>
</dbReference>
<feature type="transmembrane region" description="Helical" evidence="7">
    <location>
        <begin position="79"/>
        <end position="100"/>
    </location>
</feature>
<feature type="transmembrane region" description="Helical" evidence="7">
    <location>
        <begin position="226"/>
        <end position="248"/>
    </location>
</feature>
<dbReference type="CDD" id="cd06173">
    <property type="entry name" value="MFS_MefA_like"/>
    <property type="match status" value="1"/>
</dbReference>
<feature type="transmembrane region" description="Helical" evidence="7">
    <location>
        <begin position="260"/>
        <end position="279"/>
    </location>
</feature>
<evidence type="ECO:0000256" key="3">
    <source>
        <dbReference type="ARBA" id="ARBA00022475"/>
    </source>
</evidence>
<comment type="subcellular location">
    <subcellularLocation>
        <location evidence="1">Cell membrane</location>
        <topology evidence="1">Multi-pass membrane protein</topology>
    </subcellularLocation>
</comment>
<protein>
    <submittedName>
        <fullName evidence="8">MFS transporter</fullName>
    </submittedName>
</protein>
<accession>A0A5D4S1S0</accession>
<evidence type="ECO:0000256" key="5">
    <source>
        <dbReference type="ARBA" id="ARBA00022989"/>
    </source>
</evidence>
<feature type="transmembrane region" description="Helical" evidence="7">
    <location>
        <begin position="348"/>
        <end position="371"/>
    </location>
</feature>
<feature type="transmembrane region" description="Helical" evidence="7">
    <location>
        <begin position="47"/>
        <end position="67"/>
    </location>
</feature>